<dbReference type="PROSITE" id="PS50943">
    <property type="entry name" value="HTH_CROC1"/>
    <property type="match status" value="1"/>
</dbReference>
<accession>A0ABW6I2N1</accession>
<dbReference type="RefSeq" id="WP_379850442.1">
    <property type="nucleotide sequence ID" value="NZ_JBHZPY010000003.1"/>
</dbReference>
<dbReference type="EMBL" id="JBHZPY010000003">
    <property type="protein sequence ID" value="MFE3870538.1"/>
    <property type="molecule type" value="Genomic_DNA"/>
</dbReference>
<reference evidence="2 3" key="1">
    <citation type="submission" date="2024-06" db="EMBL/GenBank/DDBJ databases">
        <title>Flavobacterium spp. isolated from glacier.</title>
        <authorList>
            <person name="Han D."/>
        </authorList>
    </citation>
    <scope>NUCLEOTIDE SEQUENCE [LARGE SCALE GENOMIC DNA]</scope>
    <source>
        <strain evidence="2 3">ZS1P70</strain>
    </source>
</reference>
<protein>
    <submittedName>
        <fullName evidence="2">Helix-turn-helix domain-containing protein</fullName>
    </submittedName>
</protein>
<gene>
    <name evidence="2" type="ORF">ACFX5F_04820</name>
</gene>
<dbReference type="Gene3D" id="1.10.260.40">
    <property type="entry name" value="lambda repressor-like DNA-binding domains"/>
    <property type="match status" value="1"/>
</dbReference>
<dbReference type="SMART" id="SM00530">
    <property type="entry name" value="HTH_XRE"/>
    <property type="match status" value="1"/>
</dbReference>
<dbReference type="Proteomes" id="UP001600107">
    <property type="component" value="Unassembled WGS sequence"/>
</dbReference>
<dbReference type="InterPro" id="IPR001387">
    <property type="entry name" value="Cro/C1-type_HTH"/>
</dbReference>
<evidence type="ECO:0000313" key="3">
    <source>
        <dbReference type="Proteomes" id="UP001600107"/>
    </source>
</evidence>
<dbReference type="CDD" id="cd00093">
    <property type="entry name" value="HTH_XRE"/>
    <property type="match status" value="1"/>
</dbReference>
<evidence type="ECO:0000313" key="2">
    <source>
        <dbReference type="EMBL" id="MFE3870538.1"/>
    </source>
</evidence>
<proteinExistence type="predicted"/>
<dbReference type="SUPFAM" id="SSF47413">
    <property type="entry name" value="lambda repressor-like DNA-binding domains"/>
    <property type="match status" value="1"/>
</dbReference>
<dbReference type="InterPro" id="IPR010982">
    <property type="entry name" value="Lambda_DNA-bd_dom_sf"/>
</dbReference>
<sequence>MSTESIKIEFYKKQFGINLKKIRESKKMTQFDLATAMNDLNSESFIEKTTISRIENARTNITLTTAIKLSLALDVDLKTLFDF</sequence>
<keyword evidence="3" id="KW-1185">Reference proteome</keyword>
<dbReference type="Pfam" id="PF01381">
    <property type="entry name" value="HTH_3"/>
    <property type="match status" value="1"/>
</dbReference>
<organism evidence="2 3">
    <name type="scientific">Flavobacterium zhoui</name>
    <dbReference type="NCBI Taxonomy" id="3230414"/>
    <lineage>
        <taxon>Bacteria</taxon>
        <taxon>Pseudomonadati</taxon>
        <taxon>Bacteroidota</taxon>
        <taxon>Flavobacteriia</taxon>
        <taxon>Flavobacteriales</taxon>
        <taxon>Flavobacteriaceae</taxon>
        <taxon>Flavobacterium</taxon>
    </lineage>
</organism>
<evidence type="ECO:0000259" key="1">
    <source>
        <dbReference type="PROSITE" id="PS50943"/>
    </source>
</evidence>
<comment type="caution">
    <text evidence="2">The sequence shown here is derived from an EMBL/GenBank/DDBJ whole genome shotgun (WGS) entry which is preliminary data.</text>
</comment>
<feature type="domain" description="HTH cro/C1-type" evidence="1">
    <location>
        <begin position="19"/>
        <end position="80"/>
    </location>
</feature>
<name>A0ABW6I2N1_9FLAO</name>